<accession>A0ABR1NS93</accession>
<feature type="compositionally biased region" description="Basic and acidic residues" evidence="1">
    <location>
        <begin position="211"/>
        <end position="224"/>
    </location>
</feature>
<sequence>MRGRADGDGGKAKGNAKKRDLDDALKVGLGAGDPNGKRRHTAAGPGHQHDGSTSNGSSFHSGGQDVKKHGTSKSFKFQHDTLPFLSRPSSSPAPQAHRSLRPPNSGDSAPEAPGAPGAPGASRGTRGAKPGLPGGLFSGASHHKSKQNPVPNGPPTSSSTSSDASSIPAGSTEALATGSSQEIPRISSHSLRYGYKLANRAASGEGNPQSNDRRVQEARSRNADHVAPGSQRRQPHTRDNTLLVSQIKGKRKPPYDDSLSDDGSYLDDDEEGSHDNDDGRATAFPKDRQDSTRLRARGSRGSLLNGRPDGGLNGERTTRRLSYDKTPSGSGLRLDSSSSSADAKQDNTSTSPSDLDLAMAESKVWAYVAPLVPQTWTTSFTNGLETSAFIQAISLPLRNKMDMEWLSGTKKSHQRGYRALMSVIFQAIGVEARCKPCESKILERRRNCKVLPPEAEGMRELQEVCGSQCVNCYFFHATKPCEFPSSSTTAKQTPIPVPNPPAMRPMPNVEPALDPPSITRPPAAIRSYAPTYSLYKATKAEKPISESPVPIPLFAIRGPNQQGQSTHTSDVSAEISPSEVMSKVRRSGRVTKTDDQSGSGSNFKGSGNTDEAESHPAASNAGASEAALASGGFRSGRPSTESTAAASNVSSDEISSSQLAGRVFSLFGDMSRLPVEEQALLWDQMQQMAGILQTGAVTRTLMPKSTSPNLPPGSPAAAAEWEIAPGRLVVDDKHLALSTSFLSRDIVSLRAAQELSPTQRVLNKSIAALNQLSVGQEQGWDCTCSVIRGLLKMKVGDMEARIGQGGVIVVEKECIITNISHKEARIQVWWRKVDD</sequence>
<feature type="compositionally biased region" description="Polar residues" evidence="1">
    <location>
        <begin position="559"/>
        <end position="571"/>
    </location>
</feature>
<evidence type="ECO:0000313" key="3">
    <source>
        <dbReference type="Proteomes" id="UP001430848"/>
    </source>
</evidence>
<feature type="region of interest" description="Disordered" evidence="1">
    <location>
        <begin position="552"/>
        <end position="652"/>
    </location>
</feature>
<feature type="compositionally biased region" description="Polar residues" evidence="1">
    <location>
        <begin position="637"/>
        <end position="652"/>
    </location>
</feature>
<evidence type="ECO:0000256" key="1">
    <source>
        <dbReference type="SAM" id="MobiDB-lite"/>
    </source>
</evidence>
<reference evidence="2 3" key="1">
    <citation type="submission" date="2024-02" db="EMBL/GenBank/DDBJ databases">
        <title>De novo assembly and annotation of 12 fungi associated with fruit tree decline syndrome in Ontario, Canada.</title>
        <authorList>
            <person name="Sulman M."/>
            <person name="Ellouze W."/>
            <person name="Ilyukhin E."/>
        </authorList>
    </citation>
    <scope>NUCLEOTIDE SEQUENCE [LARGE SCALE GENOMIC DNA]</scope>
    <source>
        <strain evidence="2 3">M169</strain>
    </source>
</reference>
<feature type="region of interest" description="Disordered" evidence="1">
    <location>
        <begin position="1"/>
        <end position="354"/>
    </location>
</feature>
<gene>
    <name evidence="2" type="ORF">SLS63_012127</name>
</gene>
<feature type="compositionally biased region" description="Low complexity" evidence="1">
    <location>
        <begin position="105"/>
        <end position="128"/>
    </location>
</feature>
<feature type="compositionally biased region" description="Low complexity" evidence="1">
    <location>
        <begin position="328"/>
        <end position="342"/>
    </location>
</feature>
<feature type="compositionally biased region" description="Polar residues" evidence="1">
    <location>
        <begin position="51"/>
        <end position="61"/>
    </location>
</feature>
<dbReference type="EMBL" id="JAKNSF020000127">
    <property type="protein sequence ID" value="KAK7713224.1"/>
    <property type="molecule type" value="Genomic_DNA"/>
</dbReference>
<feature type="compositionally biased region" description="Low complexity" evidence="1">
    <location>
        <begin position="597"/>
        <end position="608"/>
    </location>
</feature>
<organism evidence="2 3">
    <name type="scientific">Diaporthe eres</name>
    <name type="common">Phomopsis oblonga</name>
    <dbReference type="NCBI Taxonomy" id="83184"/>
    <lineage>
        <taxon>Eukaryota</taxon>
        <taxon>Fungi</taxon>
        <taxon>Dikarya</taxon>
        <taxon>Ascomycota</taxon>
        <taxon>Pezizomycotina</taxon>
        <taxon>Sordariomycetes</taxon>
        <taxon>Sordariomycetidae</taxon>
        <taxon>Diaporthales</taxon>
        <taxon>Diaporthaceae</taxon>
        <taxon>Diaporthe</taxon>
        <taxon>Diaporthe eres species complex</taxon>
    </lineage>
</organism>
<evidence type="ECO:0000313" key="2">
    <source>
        <dbReference type="EMBL" id="KAK7713224.1"/>
    </source>
</evidence>
<feature type="compositionally biased region" description="Low complexity" evidence="1">
    <location>
        <begin position="155"/>
        <end position="172"/>
    </location>
</feature>
<feature type="compositionally biased region" description="Polar residues" evidence="1">
    <location>
        <begin position="177"/>
        <end position="190"/>
    </location>
</feature>
<feature type="compositionally biased region" description="Basic and acidic residues" evidence="1">
    <location>
        <begin position="1"/>
        <end position="25"/>
    </location>
</feature>
<feature type="compositionally biased region" description="Acidic residues" evidence="1">
    <location>
        <begin position="258"/>
        <end position="272"/>
    </location>
</feature>
<name>A0ABR1NS93_DIAER</name>
<feature type="compositionally biased region" description="Low complexity" evidence="1">
    <location>
        <begin position="617"/>
        <end position="632"/>
    </location>
</feature>
<keyword evidence="3" id="KW-1185">Reference proteome</keyword>
<protein>
    <submittedName>
        <fullName evidence="2">Uncharacterized protein</fullName>
    </submittedName>
</protein>
<dbReference type="Proteomes" id="UP001430848">
    <property type="component" value="Unassembled WGS sequence"/>
</dbReference>
<proteinExistence type="predicted"/>
<comment type="caution">
    <text evidence="2">The sequence shown here is derived from an EMBL/GenBank/DDBJ whole genome shotgun (WGS) entry which is preliminary data.</text>
</comment>
<feature type="compositionally biased region" description="Basic and acidic residues" evidence="1">
    <location>
        <begin position="273"/>
        <end position="293"/>
    </location>
</feature>